<protein>
    <recommendedName>
        <fullName evidence="3">biotin--[biotin carboxyl-carrier protein] ligase</fullName>
        <ecNumber evidence="3">6.3.4.15</ecNumber>
    </recommendedName>
</protein>
<dbReference type="InterPro" id="IPR045864">
    <property type="entry name" value="aa-tRNA-synth_II/BPL/LPL"/>
</dbReference>
<evidence type="ECO:0000256" key="1">
    <source>
        <dbReference type="ARBA" id="ARBA00022598"/>
    </source>
</evidence>
<dbReference type="RefSeq" id="WP_119483646.1">
    <property type="nucleotide sequence ID" value="NZ_QXTG01000003.1"/>
</dbReference>
<organism evidence="5 6">
    <name type="scientific">Amnibacterium setariae</name>
    <dbReference type="NCBI Taxonomy" id="2306585"/>
    <lineage>
        <taxon>Bacteria</taxon>
        <taxon>Bacillati</taxon>
        <taxon>Actinomycetota</taxon>
        <taxon>Actinomycetes</taxon>
        <taxon>Micrococcales</taxon>
        <taxon>Microbacteriaceae</taxon>
        <taxon>Amnibacterium</taxon>
    </lineage>
</organism>
<dbReference type="Gene3D" id="2.30.30.100">
    <property type="match status" value="1"/>
</dbReference>
<feature type="domain" description="BPL/LPL catalytic" evidence="4">
    <location>
        <begin position="5"/>
        <end position="192"/>
    </location>
</feature>
<dbReference type="InterPro" id="IPR003142">
    <property type="entry name" value="BPL_C"/>
</dbReference>
<dbReference type="SUPFAM" id="SSF55681">
    <property type="entry name" value="Class II aaRS and biotin synthetases"/>
    <property type="match status" value="1"/>
</dbReference>
<gene>
    <name evidence="5" type="ORF">D1781_16760</name>
</gene>
<dbReference type="EMBL" id="QXTG01000003">
    <property type="protein sequence ID" value="RIX26571.1"/>
    <property type="molecule type" value="Genomic_DNA"/>
</dbReference>
<keyword evidence="2" id="KW-0092">Biotin</keyword>
<evidence type="ECO:0000313" key="6">
    <source>
        <dbReference type="Proteomes" id="UP000265742"/>
    </source>
</evidence>
<dbReference type="PROSITE" id="PS51733">
    <property type="entry name" value="BPL_LPL_CATALYTIC"/>
    <property type="match status" value="1"/>
</dbReference>
<keyword evidence="6" id="KW-1185">Reference proteome</keyword>
<dbReference type="CDD" id="cd16442">
    <property type="entry name" value="BPL"/>
    <property type="match status" value="1"/>
</dbReference>
<dbReference type="Proteomes" id="UP000265742">
    <property type="component" value="Unassembled WGS sequence"/>
</dbReference>
<dbReference type="PANTHER" id="PTHR12835">
    <property type="entry name" value="BIOTIN PROTEIN LIGASE"/>
    <property type="match status" value="1"/>
</dbReference>
<dbReference type="GO" id="GO:0004077">
    <property type="term" value="F:biotin--[biotin carboxyl-carrier protein] ligase activity"/>
    <property type="evidence" value="ECO:0007669"/>
    <property type="project" value="UniProtKB-EC"/>
</dbReference>
<evidence type="ECO:0000256" key="2">
    <source>
        <dbReference type="ARBA" id="ARBA00023267"/>
    </source>
</evidence>
<accession>A0A3A1TU27</accession>
<reference evidence="6" key="1">
    <citation type="submission" date="2018-09" db="EMBL/GenBank/DDBJ databases">
        <authorList>
            <person name="Kim I."/>
        </authorList>
    </citation>
    <scope>NUCLEOTIDE SEQUENCE [LARGE SCALE GENOMIC DNA]</scope>
    <source>
        <strain evidence="6">DD4a</strain>
    </source>
</reference>
<dbReference type="AlphaFoldDB" id="A0A3A1TU27"/>
<dbReference type="NCBIfam" id="TIGR00121">
    <property type="entry name" value="birA_ligase"/>
    <property type="match status" value="1"/>
</dbReference>
<dbReference type="Pfam" id="PF03099">
    <property type="entry name" value="BPL_LplA_LipB"/>
    <property type="match status" value="1"/>
</dbReference>
<evidence type="ECO:0000259" key="4">
    <source>
        <dbReference type="PROSITE" id="PS51733"/>
    </source>
</evidence>
<dbReference type="GO" id="GO:0005737">
    <property type="term" value="C:cytoplasm"/>
    <property type="evidence" value="ECO:0007669"/>
    <property type="project" value="TreeGrafter"/>
</dbReference>
<evidence type="ECO:0000313" key="5">
    <source>
        <dbReference type="EMBL" id="RIX26571.1"/>
    </source>
</evidence>
<comment type="caution">
    <text evidence="5">The sequence shown here is derived from an EMBL/GenBank/DDBJ whole genome shotgun (WGS) entry which is preliminary data.</text>
</comment>
<dbReference type="OrthoDB" id="9807064at2"/>
<dbReference type="Gene3D" id="3.30.930.10">
    <property type="entry name" value="Bira Bifunctional Protein, Domain 2"/>
    <property type="match status" value="1"/>
</dbReference>
<proteinExistence type="predicted"/>
<dbReference type="InterPro" id="IPR004408">
    <property type="entry name" value="Biotin_CoA_COase_ligase"/>
</dbReference>
<dbReference type="InterPro" id="IPR004143">
    <property type="entry name" value="BPL_LPL_catalytic"/>
</dbReference>
<dbReference type="PANTHER" id="PTHR12835:SF5">
    <property type="entry name" value="BIOTIN--PROTEIN LIGASE"/>
    <property type="match status" value="1"/>
</dbReference>
<evidence type="ECO:0000256" key="3">
    <source>
        <dbReference type="ARBA" id="ARBA00024227"/>
    </source>
</evidence>
<dbReference type="EC" id="6.3.4.15" evidence="3"/>
<sequence length="264" mass="26805">MELPRAAALVARLEVLDEVGSTNTELVRLVAADPEAWPAPAVLATDAQTAGRGRLGRAWSAPAGGSLAVSVLLRPAVPRARLGWLSLAAGTAMAQALGGLGVAARAKWPNDVLIDGRKVCGVLAEALPEPSSAAGRRGSGVVIGAGLNHAARREDLPVPTATSLAEEGGPVDPDLLVAAWLERLLPLVAAFERAGGDADASGLRAAVLAASDTIGRRVRVTSAGEPVVGEAVDIDAEGRILVDRGPVLGTAACASGDVEHLRYE</sequence>
<name>A0A3A1TU27_9MICO</name>
<dbReference type="Pfam" id="PF02237">
    <property type="entry name" value="BPL_C"/>
    <property type="match status" value="1"/>
</dbReference>
<keyword evidence="1 5" id="KW-0436">Ligase</keyword>